<dbReference type="EMBL" id="BGPR01021564">
    <property type="protein sequence ID" value="GBN86979.1"/>
    <property type="molecule type" value="Genomic_DNA"/>
</dbReference>
<name>A0A4Y2SI85_ARAVE</name>
<evidence type="ECO:0000313" key="3">
    <source>
        <dbReference type="Proteomes" id="UP000499080"/>
    </source>
</evidence>
<dbReference type="Proteomes" id="UP000499080">
    <property type="component" value="Unassembled WGS sequence"/>
</dbReference>
<feature type="region of interest" description="Disordered" evidence="1">
    <location>
        <begin position="109"/>
        <end position="132"/>
    </location>
</feature>
<evidence type="ECO:0000256" key="1">
    <source>
        <dbReference type="SAM" id="MobiDB-lite"/>
    </source>
</evidence>
<evidence type="ECO:0000313" key="2">
    <source>
        <dbReference type="EMBL" id="GBN86979.1"/>
    </source>
</evidence>
<gene>
    <name evidence="2" type="ORF">AVEN_243395_1</name>
</gene>
<accession>A0A4Y2SI85</accession>
<keyword evidence="3" id="KW-1185">Reference proteome</keyword>
<organism evidence="2 3">
    <name type="scientific">Araneus ventricosus</name>
    <name type="common">Orbweaver spider</name>
    <name type="synonym">Epeira ventricosa</name>
    <dbReference type="NCBI Taxonomy" id="182803"/>
    <lineage>
        <taxon>Eukaryota</taxon>
        <taxon>Metazoa</taxon>
        <taxon>Ecdysozoa</taxon>
        <taxon>Arthropoda</taxon>
        <taxon>Chelicerata</taxon>
        <taxon>Arachnida</taxon>
        <taxon>Araneae</taxon>
        <taxon>Araneomorphae</taxon>
        <taxon>Entelegynae</taxon>
        <taxon>Araneoidea</taxon>
        <taxon>Araneidae</taxon>
        <taxon>Araneus</taxon>
    </lineage>
</organism>
<protein>
    <submittedName>
        <fullName evidence="2">Uncharacterized protein</fullName>
    </submittedName>
</protein>
<dbReference type="AlphaFoldDB" id="A0A4Y2SI85"/>
<proteinExistence type="predicted"/>
<sequence>MYLFSGPLKVEKRRLIAFPDFSRCGPDVKMDTLTPQHPVYLKSQHEFSPVWDGHVWKESNALPKGIKLTPTCCGPLVLHYPSRSLLDRHLHRYLAILTIENDAVDMETPSVLSGLDPEPHAAEPGQRLQQTT</sequence>
<comment type="caution">
    <text evidence="2">The sequence shown here is derived from an EMBL/GenBank/DDBJ whole genome shotgun (WGS) entry which is preliminary data.</text>
</comment>
<reference evidence="2 3" key="1">
    <citation type="journal article" date="2019" name="Sci. Rep.">
        <title>Orb-weaving spider Araneus ventricosus genome elucidates the spidroin gene catalogue.</title>
        <authorList>
            <person name="Kono N."/>
            <person name="Nakamura H."/>
            <person name="Ohtoshi R."/>
            <person name="Moran D.A.P."/>
            <person name="Shinohara A."/>
            <person name="Yoshida Y."/>
            <person name="Fujiwara M."/>
            <person name="Mori M."/>
            <person name="Tomita M."/>
            <person name="Arakawa K."/>
        </authorList>
    </citation>
    <scope>NUCLEOTIDE SEQUENCE [LARGE SCALE GENOMIC DNA]</scope>
</reference>